<keyword evidence="4" id="KW-0539">Nucleus</keyword>
<evidence type="ECO:0000256" key="3">
    <source>
        <dbReference type="ARBA" id="ARBA00023125"/>
    </source>
</evidence>
<accession>A0A103XZU2</accession>
<reference evidence="8 9" key="1">
    <citation type="journal article" date="2016" name="Sci. Rep.">
        <title>The genome sequence of the outbreeding globe artichoke constructed de novo incorporating a phase-aware low-pass sequencing strategy of F1 progeny.</title>
        <authorList>
            <person name="Scaglione D."/>
            <person name="Reyes-Chin-Wo S."/>
            <person name="Acquadro A."/>
            <person name="Froenicke L."/>
            <person name="Portis E."/>
            <person name="Beitel C."/>
            <person name="Tirone M."/>
            <person name="Mauro R."/>
            <person name="Lo Monaco A."/>
            <person name="Mauromicale G."/>
            <person name="Faccioli P."/>
            <person name="Cattivelli L."/>
            <person name="Rieseberg L."/>
            <person name="Michelmore R."/>
            <person name="Lanteri S."/>
        </authorList>
    </citation>
    <scope>NUCLEOTIDE SEQUENCE [LARGE SCALE GENOMIC DNA]</scope>
    <source>
        <strain evidence="8">2C</strain>
    </source>
</reference>
<dbReference type="Proteomes" id="UP000243975">
    <property type="component" value="Unassembled WGS sequence"/>
</dbReference>
<evidence type="ECO:0000313" key="9">
    <source>
        <dbReference type="Proteomes" id="UP000243975"/>
    </source>
</evidence>
<protein>
    <submittedName>
        <fullName evidence="8">Heat shock factor (HSF)-type, DNA-binding</fullName>
    </submittedName>
</protein>
<dbReference type="STRING" id="59895.A0A103XZU2"/>
<keyword evidence="2 8" id="KW-0346">Stress response</keyword>
<organism evidence="8 9">
    <name type="scientific">Cynara cardunculus var. scolymus</name>
    <name type="common">Globe artichoke</name>
    <name type="synonym">Cynara scolymus</name>
    <dbReference type="NCBI Taxonomy" id="59895"/>
    <lineage>
        <taxon>Eukaryota</taxon>
        <taxon>Viridiplantae</taxon>
        <taxon>Streptophyta</taxon>
        <taxon>Embryophyta</taxon>
        <taxon>Tracheophyta</taxon>
        <taxon>Spermatophyta</taxon>
        <taxon>Magnoliopsida</taxon>
        <taxon>eudicotyledons</taxon>
        <taxon>Gunneridae</taxon>
        <taxon>Pentapetalae</taxon>
        <taxon>asterids</taxon>
        <taxon>campanulids</taxon>
        <taxon>Asterales</taxon>
        <taxon>Asteraceae</taxon>
        <taxon>Carduoideae</taxon>
        <taxon>Cardueae</taxon>
        <taxon>Carduinae</taxon>
        <taxon>Cynara</taxon>
    </lineage>
</organism>
<dbReference type="GO" id="GO:0006357">
    <property type="term" value="P:regulation of transcription by RNA polymerase II"/>
    <property type="evidence" value="ECO:0007669"/>
    <property type="project" value="TreeGrafter"/>
</dbReference>
<dbReference type="GO" id="GO:0005634">
    <property type="term" value="C:nucleus"/>
    <property type="evidence" value="ECO:0007669"/>
    <property type="project" value="UniProtKB-SubCell"/>
</dbReference>
<dbReference type="AlphaFoldDB" id="A0A103XZU2"/>
<keyword evidence="9" id="KW-1185">Reference proteome</keyword>
<dbReference type="SUPFAM" id="SSF46785">
    <property type="entry name" value="Winged helix' DNA-binding domain"/>
    <property type="match status" value="1"/>
</dbReference>
<dbReference type="Gene3D" id="1.10.10.10">
    <property type="entry name" value="Winged helix-like DNA-binding domain superfamily/Winged helix DNA-binding domain"/>
    <property type="match status" value="1"/>
</dbReference>
<evidence type="ECO:0000256" key="5">
    <source>
        <dbReference type="SAM" id="Coils"/>
    </source>
</evidence>
<evidence type="ECO:0000313" key="8">
    <source>
        <dbReference type="EMBL" id="KVH99919.1"/>
    </source>
</evidence>
<gene>
    <name evidence="8" type="ORF">Ccrd_021845</name>
</gene>
<keyword evidence="3 8" id="KW-0238">DNA-binding</keyword>
<dbReference type="PANTHER" id="PTHR10015:SF337">
    <property type="entry name" value="HEAT STRESS TRANSCRIPTION FACTOR A-3"/>
    <property type="match status" value="1"/>
</dbReference>
<evidence type="ECO:0000256" key="6">
    <source>
        <dbReference type="SAM" id="MobiDB-lite"/>
    </source>
</evidence>
<dbReference type="GO" id="GO:0034605">
    <property type="term" value="P:cellular response to heat"/>
    <property type="evidence" value="ECO:0007669"/>
    <property type="project" value="TreeGrafter"/>
</dbReference>
<dbReference type="InterPro" id="IPR036388">
    <property type="entry name" value="WH-like_DNA-bd_sf"/>
</dbReference>
<feature type="coiled-coil region" evidence="5">
    <location>
        <begin position="129"/>
        <end position="163"/>
    </location>
</feature>
<comment type="subcellular location">
    <subcellularLocation>
        <location evidence="1">Nucleus</location>
    </subcellularLocation>
</comment>
<evidence type="ECO:0000256" key="1">
    <source>
        <dbReference type="ARBA" id="ARBA00004123"/>
    </source>
</evidence>
<proteinExistence type="predicted"/>
<evidence type="ECO:0000256" key="2">
    <source>
        <dbReference type="ARBA" id="ARBA00023016"/>
    </source>
</evidence>
<dbReference type="Gramene" id="KVH99919">
    <property type="protein sequence ID" value="KVH99919"/>
    <property type="gene ID" value="Ccrd_021845"/>
</dbReference>
<comment type="caution">
    <text evidence="8">The sequence shown here is derived from an EMBL/GenBank/DDBJ whole genome shotgun (WGS) entry which is preliminary data.</text>
</comment>
<keyword evidence="5" id="KW-0175">Coiled coil</keyword>
<sequence>MHPPSSSSLSPTASDSIPLVPSPFPISHQQPVPNSVAFDAMMTTIGEREVVPQPLECLQGIQIPPFLSKTFDFVDDPNLDPIISWGSNGQSFVGFRKIDTDRWEFAHGSFLKGKRYLLKNIQRRKSNQSTNDEANNQSIEAEVERLRKEKTEMMQEVIELQHEQRETHRYMESVNEKLKAAEHSQKQMVSFLGKVIGKPTFLSSLRAKKEQQIRISAPRTARKFVEYQPHELIPLSNLDFGIETHDHDSKGKTMLDMQSEAGPEDYLSPPADLVKGKKVLEPISGGIEDITVKQEDIWSMGFETNAETWTDLGNYELPEFGAGRGDLSELWNLGTSGGDNWQSEDISFDDEIGTQRYP</sequence>
<name>A0A103XZU2_CYNCS</name>
<dbReference type="SMART" id="SM00415">
    <property type="entry name" value="HSF"/>
    <property type="match status" value="1"/>
</dbReference>
<dbReference type="OMA" id="HENRETH"/>
<dbReference type="GO" id="GO:0000978">
    <property type="term" value="F:RNA polymerase II cis-regulatory region sequence-specific DNA binding"/>
    <property type="evidence" value="ECO:0007669"/>
    <property type="project" value="TreeGrafter"/>
</dbReference>
<dbReference type="InterPro" id="IPR036390">
    <property type="entry name" value="WH_DNA-bd_sf"/>
</dbReference>
<feature type="domain" description="HSF-type DNA-binding" evidence="7">
    <location>
        <begin position="62"/>
        <end position="124"/>
    </location>
</feature>
<feature type="region of interest" description="Disordered" evidence="6">
    <location>
        <begin position="335"/>
        <end position="358"/>
    </location>
</feature>
<dbReference type="EMBL" id="LEKV01003405">
    <property type="protein sequence ID" value="KVH99919.1"/>
    <property type="molecule type" value="Genomic_DNA"/>
</dbReference>
<dbReference type="GO" id="GO:0003700">
    <property type="term" value="F:DNA-binding transcription factor activity"/>
    <property type="evidence" value="ECO:0007669"/>
    <property type="project" value="InterPro"/>
</dbReference>
<dbReference type="PANTHER" id="PTHR10015">
    <property type="entry name" value="HEAT SHOCK TRANSCRIPTION FACTOR"/>
    <property type="match status" value="1"/>
</dbReference>
<evidence type="ECO:0000259" key="7">
    <source>
        <dbReference type="SMART" id="SM00415"/>
    </source>
</evidence>
<dbReference type="InterPro" id="IPR000232">
    <property type="entry name" value="HSF_DNA-bd"/>
</dbReference>
<evidence type="ECO:0000256" key="4">
    <source>
        <dbReference type="ARBA" id="ARBA00023242"/>
    </source>
</evidence>